<dbReference type="Gene3D" id="3.30.420.140">
    <property type="entry name" value="YqgF/RNase H-like domain"/>
    <property type="match status" value="1"/>
</dbReference>
<dbReference type="InterPro" id="IPR017072">
    <property type="entry name" value="TF_Spt6"/>
</dbReference>
<dbReference type="CDD" id="cd09928">
    <property type="entry name" value="SH2_Cterm_SPT6_like"/>
    <property type="match status" value="1"/>
</dbReference>
<keyword evidence="1" id="KW-0863">Zinc-finger</keyword>
<dbReference type="PANTHER" id="PTHR10145:SF6">
    <property type="entry name" value="TRANSCRIPTION ELONGATION FACTOR SPT6"/>
    <property type="match status" value="1"/>
</dbReference>
<dbReference type="RefSeq" id="XP_001030352.2">
    <property type="nucleotide sequence ID" value="XM_001030352.3"/>
</dbReference>
<dbReference type="PROSITE" id="PS50001">
    <property type="entry name" value="SH2"/>
    <property type="match status" value="1"/>
</dbReference>
<dbReference type="GO" id="GO:0008023">
    <property type="term" value="C:transcription elongation factor complex"/>
    <property type="evidence" value="ECO:0007669"/>
    <property type="project" value="TreeGrafter"/>
</dbReference>
<feature type="compositionally biased region" description="Acidic residues" evidence="4">
    <location>
        <begin position="161"/>
        <end position="173"/>
    </location>
</feature>
<evidence type="ECO:0000259" key="6">
    <source>
        <dbReference type="PROSITE" id="PS50158"/>
    </source>
</evidence>
<feature type="compositionally biased region" description="Basic and acidic residues" evidence="4">
    <location>
        <begin position="1"/>
        <end position="18"/>
    </location>
</feature>
<evidence type="ECO:0000256" key="4">
    <source>
        <dbReference type="SAM" id="MobiDB-lite"/>
    </source>
</evidence>
<dbReference type="OrthoDB" id="343921at2759"/>
<dbReference type="SMART" id="SM00343">
    <property type="entry name" value="ZnF_C2HC"/>
    <property type="match status" value="2"/>
</dbReference>
<evidence type="ECO:0000256" key="2">
    <source>
        <dbReference type="PROSITE-ProRule" id="PRU00191"/>
    </source>
</evidence>
<dbReference type="PROSITE" id="PS50158">
    <property type="entry name" value="ZF_CCHC"/>
    <property type="match status" value="1"/>
</dbReference>
<dbReference type="STRING" id="312017.Q22BP0"/>
<feature type="compositionally biased region" description="Acidic residues" evidence="4">
    <location>
        <begin position="187"/>
        <end position="209"/>
    </location>
</feature>
<dbReference type="GO" id="GO:0008270">
    <property type="term" value="F:zinc ion binding"/>
    <property type="evidence" value="ECO:0007669"/>
    <property type="project" value="UniProtKB-KW"/>
</dbReference>
<gene>
    <name evidence="7" type="ORF">TTHERM_01093550</name>
</gene>
<dbReference type="Gene3D" id="1.10.150.850">
    <property type="entry name" value="Spt6, helix-hairpin-helix domain"/>
    <property type="match status" value="1"/>
</dbReference>
<feature type="region of interest" description="Disordered" evidence="4">
    <location>
        <begin position="1"/>
        <end position="209"/>
    </location>
</feature>
<dbReference type="SUPFAM" id="SSF57756">
    <property type="entry name" value="Retrovirus zinc finger-like domains"/>
    <property type="match status" value="1"/>
</dbReference>
<dbReference type="InterPro" id="IPR032706">
    <property type="entry name" value="Spt6_HHH"/>
</dbReference>
<dbReference type="InterPro" id="IPR000980">
    <property type="entry name" value="SH2"/>
</dbReference>
<feature type="compositionally biased region" description="Acidic residues" evidence="4">
    <location>
        <begin position="114"/>
        <end position="136"/>
    </location>
</feature>
<dbReference type="SUPFAM" id="SSF158832">
    <property type="entry name" value="Tex N-terminal region-like"/>
    <property type="match status" value="1"/>
</dbReference>
<dbReference type="Gene3D" id="1.10.10.2740">
    <property type="entry name" value="Spt6, Death-like domain"/>
    <property type="match status" value="1"/>
</dbReference>
<evidence type="ECO:0000259" key="5">
    <source>
        <dbReference type="PROSITE" id="PS50001"/>
    </source>
</evidence>
<evidence type="ECO:0000256" key="1">
    <source>
        <dbReference type="PROSITE-ProRule" id="PRU00047"/>
    </source>
</evidence>
<reference evidence="8" key="1">
    <citation type="journal article" date="2006" name="PLoS Biol.">
        <title>Macronuclear genome sequence of the ciliate Tetrahymena thermophila, a model eukaryote.</title>
        <authorList>
            <person name="Eisen J.A."/>
            <person name="Coyne R.S."/>
            <person name="Wu M."/>
            <person name="Wu D."/>
            <person name="Thiagarajan M."/>
            <person name="Wortman J.R."/>
            <person name="Badger J.H."/>
            <person name="Ren Q."/>
            <person name="Amedeo P."/>
            <person name="Jones K.M."/>
            <person name="Tallon L.J."/>
            <person name="Delcher A.L."/>
            <person name="Salzberg S.L."/>
            <person name="Silva J.C."/>
            <person name="Haas B.J."/>
            <person name="Majoros W.H."/>
            <person name="Farzad M."/>
            <person name="Carlton J.M."/>
            <person name="Smith R.K. Jr."/>
            <person name="Garg J."/>
            <person name="Pearlman R.E."/>
            <person name="Karrer K.M."/>
            <person name="Sun L."/>
            <person name="Manning G."/>
            <person name="Elde N.C."/>
            <person name="Turkewitz A.P."/>
            <person name="Asai D.J."/>
            <person name="Wilkes D.E."/>
            <person name="Wang Y."/>
            <person name="Cai H."/>
            <person name="Collins K."/>
            <person name="Stewart B.A."/>
            <person name="Lee S.R."/>
            <person name="Wilamowska K."/>
            <person name="Weinberg Z."/>
            <person name="Ruzzo W.L."/>
            <person name="Wloga D."/>
            <person name="Gaertig J."/>
            <person name="Frankel J."/>
            <person name="Tsao C.-C."/>
            <person name="Gorovsky M.A."/>
            <person name="Keeling P.J."/>
            <person name="Waller R.F."/>
            <person name="Patron N.J."/>
            <person name="Cherry J.M."/>
            <person name="Stover N.A."/>
            <person name="Krieger C.J."/>
            <person name="del Toro C."/>
            <person name="Ryder H.F."/>
            <person name="Williamson S.C."/>
            <person name="Barbeau R.A."/>
            <person name="Hamilton E.P."/>
            <person name="Orias E."/>
        </authorList>
    </citation>
    <scope>NUCLEOTIDE SEQUENCE [LARGE SCALE GENOMIC DNA]</scope>
    <source>
        <strain evidence="8">SB210</strain>
    </source>
</reference>
<dbReference type="GO" id="GO:0042393">
    <property type="term" value="F:histone binding"/>
    <property type="evidence" value="ECO:0007669"/>
    <property type="project" value="TreeGrafter"/>
</dbReference>
<dbReference type="KEGG" id="tet:TTHERM_01093550"/>
<dbReference type="InterPro" id="IPR023323">
    <property type="entry name" value="Tex-like_dom_sf"/>
</dbReference>
<keyword evidence="1" id="KW-0862">Zinc</keyword>
<proteinExistence type="predicted"/>
<dbReference type="InterPro" id="IPR036875">
    <property type="entry name" value="Znf_CCHC_sf"/>
</dbReference>
<dbReference type="PANTHER" id="PTHR10145">
    <property type="entry name" value="TRANSCRIPTION ELONGATION FACTOR SPT6"/>
    <property type="match status" value="1"/>
</dbReference>
<dbReference type="GeneID" id="7825180"/>
<feature type="region of interest" description="Disordered" evidence="4">
    <location>
        <begin position="1466"/>
        <end position="1504"/>
    </location>
</feature>
<dbReference type="InterPro" id="IPR042066">
    <property type="entry name" value="Spt6_death-like"/>
</dbReference>
<dbReference type="InterPro" id="IPR035420">
    <property type="entry name" value="Spt6_SH2"/>
</dbReference>
<feature type="compositionally biased region" description="Basic residues" evidence="4">
    <location>
        <begin position="82"/>
        <end position="109"/>
    </location>
</feature>
<feature type="coiled-coil region" evidence="3">
    <location>
        <begin position="1278"/>
        <end position="1305"/>
    </location>
</feature>
<dbReference type="Proteomes" id="UP000009168">
    <property type="component" value="Unassembled WGS sequence"/>
</dbReference>
<keyword evidence="3" id="KW-0175">Coiled coil</keyword>
<evidence type="ECO:0000313" key="8">
    <source>
        <dbReference type="Proteomes" id="UP000009168"/>
    </source>
</evidence>
<dbReference type="CDD" id="cd09918">
    <property type="entry name" value="SH2_Nterm_SPT6_like"/>
    <property type="match status" value="1"/>
</dbReference>
<dbReference type="Gene3D" id="1.10.3500.10">
    <property type="entry name" value="Tex N-terminal region-like"/>
    <property type="match status" value="1"/>
</dbReference>
<feature type="compositionally biased region" description="Acidic residues" evidence="4">
    <location>
        <begin position="64"/>
        <end position="78"/>
    </location>
</feature>
<dbReference type="InterPro" id="IPR023319">
    <property type="entry name" value="Tex-like_HTH_dom_sf"/>
</dbReference>
<dbReference type="Gene3D" id="1.10.10.650">
    <property type="entry name" value="RuvA domain 2-like"/>
    <property type="match status" value="1"/>
</dbReference>
<dbReference type="EMBL" id="GG662340">
    <property type="protein sequence ID" value="EAR82689.2"/>
    <property type="molecule type" value="Genomic_DNA"/>
</dbReference>
<dbReference type="InterPro" id="IPR035019">
    <property type="entry name" value="Spt6_SH2_N"/>
</dbReference>
<dbReference type="SUPFAM" id="SSF55550">
    <property type="entry name" value="SH2 domain"/>
    <property type="match status" value="1"/>
</dbReference>
<dbReference type="SMART" id="SM00252">
    <property type="entry name" value="SH2"/>
    <property type="match status" value="1"/>
</dbReference>
<sequence>MSKPRKNEEVDDQMRNIGDEEEEDYQGQVEEEEDGNNQVEEDDEEEEDDDEQDDYQQDGFVVGDSEEEEIEEEEDEDAEERRRRKKEKKRQKKLEKQNQHRRILKKGPKKRELSEDEMENNEIQDLEEYHEDSEEGIPDRKRNQQSRTGNDGHQGDKMDLEDQGNEDYLEDVGDYGAKYGKTAFEELFMDDESGEEEQNENEDDENREVDDYIDVQQLFEPDDLKKRFERDDDKKIKEEDIPERLQIRMQGRKAPDPEELMEETKWISEKIKTIKDYKGSKKLNDINFHSKIFSFLQSLHLDKEEVMYIYTYKKNEFHPQFDLEDLWRLYDLDGEWAQFNRQKNRILLQIQQLRRELENTPLLIQNNIIDFEQVRKVEEFFHKAIDTQSLKFIKEYFDYLFIKIYPQKEHQRLKIRKDRKTRMINTYIQCKVHKLVSTLTLSPQDLVKNLEEMNQINQPQLQQNKPQAYADNLISENPNVPCMKEAIEALECMVDYLSNELFNYPPLKKWYYEMFKQKCLISTEPTDLGKKQIDMFHPLYPAKRIHKRPYTSFTDDTWLLLEEAERLNFITVKIFLKSENDNNSDNNSIFDIMSKNYMISLKNLEAQIKQINSEWNFFRKYNIENVCDKFFLPYAQSLVRIELHENAEKWVVSQCQQKFYNMINVEPQKNGKIMSVVQDTNGRIGVVFVDENGIPNNSMILNYFTKKEDQLSTKARLEKTQEEHELEIKFKSFGPQLIVVAANSIESQRLKNLLHQKYEKSQSYIQYGDDTIPQIVAKQPTIQGPGNTLQFKDSVLRVALSQGRILLNPTAEILSLWNDNVQQNGCLHIPLHPSQEYISLDKLQYSLEKCCVQIVNFMGVEMDMLQDQPHLKHLLQHVCGLGPRKALKLIELLEKNAVIFEKEKEVPKKRGLLITQLDIKDVVFKNINGFIRFRFSKDPIEKTRINKDLYKIAKKICRDSADNFQIKSQSDEDIVEYVMKNPKYIDAMDLEDYAQQLEEMKNQPNMAPVLDFVKDELINPFSYKRNTYEAISDQDLFFKMIKESPQTFRKGMIVSAKIIQIRPKENQQIKQHQLLVKIVDNDLKSSILVSEEESKNYKVGDIIKAYVDQIFVLDNKRSKDKIIGFDVNCVTLTFKAIKFNDLVREMRQFQDLDILSTFKFIEAEDKPLGIDVTERKAKKFEPRKIAHPNFKNISITDAVKLLKNAKNGEFIIRPSSKGKQYLAITWKFFDDVFVHLSLKEEYGKEKGFQTKYVLNDKESFDNFDEIIERYIIPCNNHMNSAKDNRKFSKKSIEEIEQELKRNKEEQPDIIHYNFCCVPKYPQFIVLLYCSKQDQVTKEWIKVKYQGFYFHEKYFGQLKDLIKWFKDCFHTPEYKKYVKKAEEPYASKTPSSFSNQGTIGIKQEGGVKYEKSERGIGGQKCQNCGKYGHAANNCKNKRSYNSSSGQGSASGAKQCFHCKGTDHFIKDCPNKTHQSNKGSGGFSYSRRDRNQQHSRSRSRSYDNEH</sequence>
<dbReference type="Pfam" id="PF14633">
    <property type="entry name" value="SH2_2"/>
    <property type="match status" value="1"/>
</dbReference>
<dbReference type="eggNOG" id="KOG1856">
    <property type="taxonomic scope" value="Eukaryota"/>
</dbReference>
<dbReference type="OMA" id="GYFYLCF"/>
<dbReference type="InterPro" id="IPR036860">
    <property type="entry name" value="SH2_dom_sf"/>
</dbReference>
<dbReference type="InterPro" id="IPR037027">
    <property type="entry name" value="YqgF/RNaseH-like_dom_sf"/>
</dbReference>
<dbReference type="GO" id="GO:0031491">
    <property type="term" value="F:nucleosome binding"/>
    <property type="evidence" value="ECO:0007669"/>
    <property type="project" value="TreeGrafter"/>
</dbReference>
<dbReference type="InterPro" id="IPR001878">
    <property type="entry name" value="Znf_CCHC"/>
</dbReference>
<feature type="domain" description="SH2" evidence="5">
    <location>
        <begin position="1188"/>
        <end position="1270"/>
    </location>
</feature>
<protein>
    <submittedName>
        <fullName evidence="7">Zinc knuckle protein</fullName>
    </submittedName>
</protein>
<keyword evidence="2" id="KW-0727">SH2 domain</keyword>
<accession>Q22BP0</accession>
<dbReference type="GO" id="GO:0003676">
    <property type="term" value="F:nucleic acid binding"/>
    <property type="evidence" value="ECO:0007669"/>
    <property type="project" value="InterPro"/>
</dbReference>
<dbReference type="SMR" id="Q22BP0"/>
<dbReference type="InterPro" id="IPR035018">
    <property type="entry name" value="Spt6_SH2_C"/>
</dbReference>
<feature type="compositionally biased region" description="Acidic residues" evidence="4">
    <location>
        <begin position="19"/>
        <end position="56"/>
    </location>
</feature>
<evidence type="ECO:0000256" key="3">
    <source>
        <dbReference type="SAM" id="Coils"/>
    </source>
</evidence>
<keyword evidence="8" id="KW-1185">Reference proteome</keyword>
<dbReference type="Pfam" id="PF14635">
    <property type="entry name" value="HHH_7"/>
    <property type="match status" value="1"/>
</dbReference>
<feature type="domain" description="CCHC-type" evidence="6">
    <location>
        <begin position="1419"/>
        <end position="1435"/>
    </location>
</feature>
<dbReference type="Gene3D" id="4.10.60.10">
    <property type="entry name" value="Zinc finger, CCHC-type"/>
    <property type="match status" value="1"/>
</dbReference>
<dbReference type="HOGENOM" id="CLU_248550_0_0_1"/>
<dbReference type="Gene3D" id="3.30.505.10">
    <property type="entry name" value="SH2 domain"/>
    <property type="match status" value="2"/>
</dbReference>
<dbReference type="GO" id="GO:0034728">
    <property type="term" value="P:nucleosome organization"/>
    <property type="evidence" value="ECO:0007669"/>
    <property type="project" value="TreeGrafter"/>
</dbReference>
<dbReference type="GO" id="GO:0140673">
    <property type="term" value="P:transcription elongation-coupled chromatin remodeling"/>
    <property type="evidence" value="ECO:0007669"/>
    <property type="project" value="InterPro"/>
</dbReference>
<keyword evidence="1" id="KW-0479">Metal-binding</keyword>
<dbReference type="InParanoid" id="Q22BP0"/>
<organism evidence="7 8">
    <name type="scientific">Tetrahymena thermophila (strain SB210)</name>
    <dbReference type="NCBI Taxonomy" id="312017"/>
    <lineage>
        <taxon>Eukaryota</taxon>
        <taxon>Sar</taxon>
        <taxon>Alveolata</taxon>
        <taxon>Ciliophora</taxon>
        <taxon>Intramacronucleata</taxon>
        <taxon>Oligohymenophorea</taxon>
        <taxon>Hymenostomatida</taxon>
        <taxon>Tetrahymenina</taxon>
        <taxon>Tetrahymenidae</taxon>
        <taxon>Tetrahymena</taxon>
    </lineage>
</organism>
<name>Q22BP0_TETTS</name>
<evidence type="ECO:0000313" key="7">
    <source>
        <dbReference type="EMBL" id="EAR82689.2"/>
    </source>
</evidence>